<dbReference type="AlphaFoldDB" id="A0A852RRB4"/>
<keyword evidence="3" id="KW-1185">Reference proteome</keyword>
<evidence type="ECO:0000256" key="1">
    <source>
        <dbReference type="SAM" id="MobiDB-lite"/>
    </source>
</evidence>
<name>A0A852RRB4_9ACTN</name>
<comment type="caution">
    <text evidence="2">The sequence shown here is derived from an EMBL/GenBank/DDBJ whole genome shotgun (WGS) entry which is preliminary data.</text>
</comment>
<evidence type="ECO:0000313" key="2">
    <source>
        <dbReference type="EMBL" id="NYD31400.1"/>
    </source>
</evidence>
<accession>A0A852RRB4</accession>
<evidence type="ECO:0000313" key="3">
    <source>
        <dbReference type="Proteomes" id="UP000582231"/>
    </source>
</evidence>
<reference evidence="2 3" key="1">
    <citation type="submission" date="2020-07" db="EMBL/GenBank/DDBJ databases">
        <title>Sequencing the genomes of 1000 actinobacteria strains.</title>
        <authorList>
            <person name="Klenk H.-P."/>
        </authorList>
    </citation>
    <scope>NUCLEOTIDE SEQUENCE [LARGE SCALE GENOMIC DNA]</scope>
    <source>
        <strain evidence="2 3">DSM 19082</strain>
    </source>
</reference>
<dbReference type="Proteomes" id="UP000582231">
    <property type="component" value="Unassembled WGS sequence"/>
</dbReference>
<dbReference type="EMBL" id="JACCBF010000001">
    <property type="protein sequence ID" value="NYD31400.1"/>
    <property type="molecule type" value="Genomic_DNA"/>
</dbReference>
<protein>
    <submittedName>
        <fullName evidence="2">Uncharacterized protein</fullName>
    </submittedName>
</protein>
<organism evidence="2 3">
    <name type="scientific">Nocardioides kongjuensis</name>
    <dbReference type="NCBI Taxonomy" id="349522"/>
    <lineage>
        <taxon>Bacteria</taxon>
        <taxon>Bacillati</taxon>
        <taxon>Actinomycetota</taxon>
        <taxon>Actinomycetes</taxon>
        <taxon>Propionibacteriales</taxon>
        <taxon>Nocardioidaceae</taxon>
        <taxon>Nocardioides</taxon>
    </lineage>
</organism>
<proteinExistence type="predicted"/>
<dbReference type="RefSeq" id="WP_179727556.1">
    <property type="nucleotide sequence ID" value="NZ_BAABEF010000001.1"/>
</dbReference>
<sequence length="288" mass="31671">MSTTRSTAARGARPLPPVVPLAPRSLARRAAVLQARVRVRRTFGVAHEELFLDVIDDTLARTHGVHSEDHATWARLIALVEEHRDLSHTLPACAATANLVGLALFGGLEDHTALTALADELGHVRLARLQHRYGTALETDSRLPLTTTAMRRMLVPRIGRRLGARPRTPALDEAFDDTRLRAAHALLVQGIDRDWTVPTLESVDELADIVANGTIAEWRHHLAMVLADPWSPYPDRIVDLARQVGRAQAAVVAALVELCRDQQVAAADRTRPHPATQRYRYPGGRVAP</sequence>
<gene>
    <name evidence="2" type="ORF">BJ958_002946</name>
</gene>
<feature type="region of interest" description="Disordered" evidence="1">
    <location>
        <begin position="267"/>
        <end position="288"/>
    </location>
</feature>